<reference evidence="1 2" key="1">
    <citation type="submission" date="2023-11" db="EMBL/GenBank/DDBJ databases">
        <title>Draft genome sequence and annotation of the polyextremotolerant black yeast-like fungus Aureobasidium pullulans NRRL 62042.</title>
        <authorList>
            <person name="Dielentheis-Frenken M.R.E."/>
            <person name="Wibberg D."/>
            <person name="Blank L.M."/>
            <person name="Tiso T."/>
        </authorList>
    </citation>
    <scope>NUCLEOTIDE SEQUENCE [LARGE SCALE GENOMIC DNA]</scope>
    <source>
        <strain evidence="1 2">NRRL 62042</strain>
    </source>
</reference>
<evidence type="ECO:0000313" key="2">
    <source>
        <dbReference type="Proteomes" id="UP001341245"/>
    </source>
</evidence>
<dbReference type="Proteomes" id="UP001341245">
    <property type="component" value="Unassembled WGS sequence"/>
</dbReference>
<keyword evidence="2" id="KW-1185">Reference proteome</keyword>
<gene>
    <name evidence="1" type="ORF">QM012_009246</name>
</gene>
<organism evidence="1 2">
    <name type="scientific">Aureobasidium pullulans</name>
    <name type="common">Black yeast</name>
    <name type="synonym">Pullularia pullulans</name>
    <dbReference type="NCBI Taxonomy" id="5580"/>
    <lineage>
        <taxon>Eukaryota</taxon>
        <taxon>Fungi</taxon>
        <taxon>Dikarya</taxon>
        <taxon>Ascomycota</taxon>
        <taxon>Pezizomycotina</taxon>
        <taxon>Dothideomycetes</taxon>
        <taxon>Dothideomycetidae</taxon>
        <taxon>Dothideales</taxon>
        <taxon>Saccotheciaceae</taxon>
        <taxon>Aureobasidium</taxon>
    </lineage>
</organism>
<name>A0ABR0THN8_AURPU</name>
<protein>
    <submittedName>
        <fullName evidence="1">Uncharacterized protein</fullName>
    </submittedName>
</protein>
<comment type="caution">
    <text evidence="1">The sequence shown here is derived from an EMBL/GenBank/DDBJ whole genome shotgun (WGS) entry which is preliminary data.</text>
</comment>
<evidence type="ECO:0000313" key="1">
    <source>
        <dbReference type="EMBL" id="KAK6003475.1"/>
    </source>
</evidence>
<dbReference type="EMBL" id="JASGXD010000009">
    <property type="protein sequence ID" value="KAK6003475.1"/>
    <property type="molecule type" value="Genomic_DNA"/>
</dbReference>
<proteinExistence type="predicted"/>
<sequence>MADEKLTSHKPRSGPPSKLVLHDIGAILSSPTTFPSFANGFLFVATPLVHATVHEKCMLRDDLQIKTVITTWHPQINRYIQKDTTPKTYAIEEFAVEEVLGLWSCYLNLRCGAFAENVMKQLPPKARQKFETDVDRHGVSKADMIRRGQDILWNRDSIDDIFLVLVSSAPLLGRLFNEVLCKKEMYPLLICGDRAMRDSTLIIFLLLLMLDLPSDAIESAYLRITETLPLLVGDSTDAIWAQHLDTAGWHQNSPRWTAELFSRIKTRYGSALRLFTVMGVTEVTRNKIKDVFFHRENKALLDLIDFS</sequence>
<accession>A0ABR0THN8</accession>